<comment type="caution">
    <text evidence="2">The sequence shown here is derived from an EMBL/GenBank/DDBJ whole genome shotgun (WGS) entry which is preliminary data.</text>
</comment>
<keyword evidence="1" id="KW-0472">Membrane</keyword>
<evidence type="ECO:0000313" key="2">
    <source>
        <dbReference type="EMBL" id="MBZ2207412.1"/>
    </source>
</evidence>
<keyword evidence="1" id="KW-1133">Transmembrane helix</keyword>
<feature type="transmembrane region" description="Helical" evidence="1">
    <location>
        <begin position="43"/>
        <end position="66"/>
    </location>
</feature>
<organism evidence="2 3">
    <name type="scientific">Massilia soli</name>
    <dbReference type="NCBI Taxonomy" id="2792854"/>
    <lineage>
        <taxon>Bacteria</taxon>
        <taxon>Pseudomonadati</taxon>
        <taxon>Pseudomonadota</taxon>
        <taxon>Betaproteobacteria</taxon>
        <taxon>Burkholderiales</taxon>
        <taxon>Oxalobacteraceae</taxon>
        <taxon>Telluria group</taxon>
        <taxon>Massilia</taxon>
    </lineage>
</organism>
<name>A0ABS7SML0_9BURK</name>
<sequence>MLKLAMVVLWPSFMAAVLAEGLFFSIFDPGQLPLAGGLSPMAIYSAGFFGFWSLGALASMLTYYLVAVPGDHNPPI</sequence>
<proteinExistence type="predicted"/>
<gene>
    <name evidence="2" type="ORF">I4X03_009085</name>
</gene>
<dbReference type="EMBL" id="JAFBIL020000003">
    <property type="protein sequence ID" value="MBZ2207412.1"/>
    <property type="molecule type" value="Genomic_DNA"/>
</dbReference>
<protein>
    <recommendedName>
        <fullName evidence="4">Transmembrane protein</fullName>
    </recommendedName>
</protein>
<evidence type="ECO:0000313" key="3">
    <source>
        <dbReference type="Proteomes" id="UP000809349"/>
    </source>
</evidence>
<evidence type="ECO:0008006" key="4">
    <source>
        <dbReference type="Google" id="ProtNLM"/>
    </source>
</evidence>
<dbReference type="Proteomes" id="UP000809349">
    <property type="component" value="Unassembled WGS sequence"/>
</dbReference>
<keyword evidence="3" id="KW-1185">Reference proteome</keyword>
<accession>A0ABS7SML0</accession>
<evidence type="ECO:0000256" key="1">
    <source>
        <dbReference type="SAM" id="Phobius"/>
    </source>
</evidence>
<keyword evidence="1" id="KW-0812">Transmembrane</keyword>
<reference evidence="2 3" key="1">
    <citation type="submission" date="2021-08" db="EMBL/GenBank/DDBJ databases">
        <title>Massilia sp. R798.</title>
        <authorList>
            <person name="Baek J.H."/>
            <person name="Jung H.S."/>
            <person name="Kim K.R."/>
            <person name="Jeon C.O."/>
        </authorList>
    </citation>
    <scope>NUCLEOTIDE SEQUENCE [LARGE SCALE GENOMIC DNA]</scope>
    <source>
        <strain evidence="2 3">R798</strain>
    </source>
</reference>